<keyword evidence="1" id="KW-0732">Signal</keyword>
<proteinExistence type="predicted"/>
<feature type="signal peptide" evidence="1">
    <location>
        <begin position="1"/>
        <end position="18"/>
    </location>
</feature>
<dbReference type="EMBL" id="REGN01001634">
    <property type="protein sequence ID" value="RNA33455.1"/>
    <property type="molecule type" value="Genomic_DNA"/>
</dbReference>
<dbReference type="AlphaFoldDB" id="A0A3M7SCQ9"/>
<keyword evidence="3" id="KW-1185">Reference proteome</keyword>
<evidence type="ECO:0000313" key="2">
    <source>
        <dbReference type="EMBL" id="RNA33455.1"/>
    </source>
</evidence>
<organism evidence="2 3">
    <name type="scientific">Brachionus plicatilis</name>
    <name type="common">Marine rotifer</name>
    <name type="synonym">Brachionus muelleri</name>
    <dbReference type="NCBI Taxonomy" id="10195"/>
    <lineage>
        <taxon>Eukaryota</taxon>
        <taxon>Metazoa</taxon>
        <taxon>Spiralia</taxon>
        <taxon>Gnathifera</taxon>
        <taxon>Rotifera</taxon>
        <taxon>Eurotatoria</taxon>
        <taxon>Monogononta</taxon>
        <taxon>Pseudotrocha</taxon>
        <taxon>Ploima</taxon>
        <taxon>Brachionidae</taxon>
        <taxon>Brachionus</taxon>
    </lineage>
</organism>
<evidence type="ECO:0000256" key="1">
    <source>
        <dbReference type="SAM" id="SignalP"/>
    </source>
</evidence>
<dbReference type="Proteomes" id="UP000276133">
    <property type="component" value="Unassembled WGS sequence"/>
</dbReference>
<name>A0A3M7SCQ9_BRAPC</name>
<evidence type="ECO:0008006" key="4">
    <source>
        <dbReference type="Google" id="ProtNLM"/>
    </source>
</evidence>
<comment type="caution">
    <text evidence="2">The sequence shown here is derived from an EMBL/GenBank/DDBJ whole genome shotgun (WGS) entry which is preliminary data.</text>
</comment>
<gene>
    <name evidence="2" type="ORF">BpHYR1_012522</name>
</gene>
<sequence>MLGFRLLLGLVLIRYSLQNELVNHFNPSLVCVCVCVNKDLNQSLQDLSTQFHALAKSFLLARGNRPKCHCEQLSFNWQNVTATSIRRSITRALDIDDHREPLSTQTSLDCICSVSAHEPRLLLLGGQTIAILLILCQAKKIEIVHLFNEIRMAARFCLTTFNTIREGEKHEKNIKFLKLLLLLLLHHLGDEISK</sequence>
<feature type="chain" id="PRO_5017999743" description="Secreted protein" evidence="1">
    <location>
        <begin position="19"/>
        <end position="194"/>
    </location>
</feature>
<reference evidence="2 3" key="1">
    <citation type="journal article" date="2018" name="Sci. Rep.">
        <title>Genomic signatures of local adaptation to the degree of environmental predictability in rotifers.</title>
        <authorList>
            <person name="Franch-Gras L."/>
            <person name="Hahn C."/>
            <person name="Garcia-Roger E.M."/>
            <person name="Carmona M.J."/>
            <person name="Serra M."/>
            <person name="Gomez A."/>
        </authorList>
    </citation>
    <scope>NUCLEOTIDE SEQUENCE [LARGE SCALE GENOMIC DNA]</scope>
    <source>
        <strain evidence="2">HYR1</strain>
    </source>
</reference>
<protein>
    <recommendedName>
        <fullName evidence="4">Secreted protein</fullName>
    </recommendedName>
</protein>
<accession>A0A3M7SCQ9</accession>
<evidence type="ECO:0000313" key="3">
    <source>
        <dbReference type="Proteomes" id="UP000276133"/>
    </source>
</evidence>